<keyword evidence="10" id="KW-1185">Reference proteome</keyword>
<evidence type="ECO:0000256" key="5">
    <source>
        <dbReference type="ARBA" id="ARBA00023141"/>
    </source>
</evidence>
<evidence type="ECO:0000256" key="2">
    <source>
        <dbReference type="ARBA" id="ARBA00012043"/>
    </source>
</evidence>
<dbReference type="GO" id="GO:0004834">
    <property type="term" value="F:tryptophan synthase activity"/>
    <property type="evidence" value="ECO:0007669"/>
    <property type="project" value="UniProtKB-EC"/>
</dbReference>
<keyword evidence="3" id="KW-0028">Amino-acid biosynthesis</keyword>
<dbReference type="Pfam" id="PF00290">
    <property type="entry name" value="Trp_syntA"/>
    <property type="match status" value="1"/>
</dbReference>
<dbReference type="InterPro" id="IPR002028">
    <property type="entry name" value="Trp_synthase_suA"/>
</dbReference>
<evidence type="ECO:0000313" key="9">
    <source>
        <dbReference type="EMBL" id="MCO8271280.1"/>
    </source>
</evidence>
<evidence type="ECO:0000256" key="6">
    <source>
        <dbReference type="ARBA" id="ARBA00023239"/>
    </source>
</evidence>
<dbReference type="Gene3D" id="3.20.20.70">
    <property type="entry name" value="Aldolase class I"/>
    <property type="match status" value="1"/>
</dbReference>
<keyword evidence="4" id="KW-0822">Tryptophan biosynthesis</keyword>
<comment type="catalytic activity">
    <reaction evidence="7">
        <text>(1S,2R)-1-C-(indol-3-yl)glycerol 3-phosphate + L-serine = D-glyceraldehyde 3-phosphate + L-tryptophan + H2O</text>
        <dbReference type="Rhea" id="RHEA:10532"/>
        <dbReference type="ChEBI" id="CHEBI:15377"/>
        <dbReference type="ChEBI" id="CHEBI:33384"/>
        <dbReference type="ChEBI" id="CHEBI:57912"/>
        <dbReference type="ChEBI" id="CHEBI:58866"/>
        <dbReference type="ChEBI" id="CHEBI:59776"/>
        <dbReference type="EC" id="4.2.1.20"/>
    </reaction>
</comment>
<dbReference type="EC" id="4.2.1.20" evidence="2"/>
<gene>
    <name evidence="9" type="ORF">M1L60_11820</name>
</gene>
<keyword evidence="6 9" id="KW-0456">Lyase</keyword>
<evidence type="ECO:0000256" key="8">
    <source>
        <dbReference type="SAM" id="MobiDB-lite"/>
    </source>
</evidence>
<keyword evidence="5" id="KW-0057">Aromatic amino acid biosynthesis</keyword>
<dbReference type="Proteomes" id="UP001523369">
    <property type="component" value="Unassembled WGS sequence"/>
</dbReference>
<dbReference type="InterPro" id="IPR011060">
    <property type="entry name" value="RibuloseP-bd_barrel"/>
</dbReference>
<feature type="compositionally biased region" description="Low complexity" evidence="8">
    <location>
        <begin position="1"/>
        <end position="11"/>
    </location>
</feature>
<organism evidence="9 10">
    <name type="scientific">Paractinoplanes aksuensis</name>
    <dbReference type="NCBI Taxonomy" id="2939490"/>
    <lineage>
        <taxon>Bacteria</taxon>
        <taxon>Bacillati</taxon>
        <taxon>Actinomycetota</taxon>
        <taxon>Actinomycetes</taxon>
        <taxon>Micromonosporales</taxon>
        <taxon>Micromonosporaceae</taxon>
        <taxon>Paractinoplanes</taxon>
    </lineage>
</organism>
<comment type="pathway">
    <text evidence="1">Amino-acid biosynthesis; L-tryptophan biosynthesis; L-tryptophan from chorismate: step 5/5.</text>
</comment>
<evidence type="ECO:0000256" key="1">
    <source>
        <dbReference type="ARBA" id="ARBA00004733"/>
    </source>
</evidence>
<proteinExistence type="predicted"/>
<comment type="caution">
    <text evidence="9">The sequence shown here is derived from an EMBL/GenBank/DDBJ whole genome shotgun (WGS) entry which is preliminary data.</text>
</comment>
<sequence length="110" mass="11128">MARAEVAGRAARAGEDRSALDPHGLTFGRAGGWVPVLVGFGISGVEQVAAAGRAGDGVVVGSALMRRVLEGATPLELGAEVAVLRGALDALDEEASADRTAYAEVSGDRR</sequence>
<protein>
    <recommendedName>
        <fullName evidence="2">tryptophan synthase</fullName>
        <ecNumber evidence="2">4.2.1.20</ecNumber>
    </recommendedName>
</protein>
<evidence type="ECO:0000256" key="7">
    <source>
        <dbReference type="ARBA" id="ARBA00049047"/>
    </source>
</evidence>
<dbReference type="SUPFAM" id="SSF51366">
    <property type="entry name" value="Ribulose-phoshate binding barrel"/>
    <property type="match status" value="1"/>
</dbReference>
<dbReference type="EMBL" id="JAMYJR010000011">
    <property type="protein sequence ID" value="MCO8271280.1"/>
    <property type="molecule type" value="Genomic_DNA"/>
</dbReference>
<evidence type="ECO:0000256" key="3">
    <source>
        <dbReference type="ARBA" id="ARBA00022605"/>
    </source>
</evidence>
<feature type="region of interest" description="Disordered" evidence="8">
    <location>
        <begin position="1"/>
        <end position="21"/>
    </location>
</feature>
<evidence type="ECO:0000256" key="4">
    <source>
        <dbReference type="ARBA" id="ARBA00022822"/>
    </source>
</evidence>
<accession>A0ABT1DKC6</accession>
<reference evidence="9 10" key="1">
    <citation type="submission" date="2022-06" db="EMBL/GenBank/DDBJ databases">
        <title>New Species of the Genus Actinoplanes, ActinopZanes ferrugineus.</title>
        <authorList>
            <person name="Ding P."/>
        </authorList>
    </citation>
    <scope>NUCLEOTIDE SEQUENCE [LARGE SCALE GENOMIC DNA]</scope>
    <source>
        <strain evidence="9 10">TRM88003</strain>
    </source>
</reference>
<dbReference type="InterPro" id="IPR013785">
    <property type="entry name" value="Aldolase_TIM"/>
</dbReference>
<name>A0ABT1DKC6_9ACTN</name>
<evidence type="ECO:0000313" key="10">
    <source>
        <dbReference type="Proteomes" id="UP001523369"/>
    </source>
</evidence>